<keyword evidence="2" id="KW-1185">Reference proteome</keyword>
<reference evidence="2" key="1">
    <citation type="journal article" date="2024" name="Proc. Natl. Acad. Sci. U.S.A.">
        <title>Extraordinary preservation of gene collinearity over three hundred million years revealed in homosporous lycophytes.</title>
        <authorList>
            <person name="Li C."/>
            <person name="Wickell D."/>
            <person name="Kuo L.Y."/>
            <person name="Chen X."/>
            <person name="Nie B."/>
            <person name="Liao X."/>
            <person name="Peng D."/>
            <person name="Ji J."/>
            <person name="Jenkins J."/>
            <person name="Williams M."/>
            <person name="Shu S."/>
            <person name="Plott C."/>
            <person name="Barry K."/>
            <person name="Rajasekar S."/>
            <person name="Grimwood J."/>
            <person name="Han X."/>
            <person name="Sun S."/>
            <person name="Hou Z."/>
            <person name="He W."/>
            <person name="Dai G."/>
            <person name="Sun C."/>
            <person name="Schmutz J."/>
            <person name="Leebens-Mack J.H."/>
            <person name="Li F.W."/>
            <person name="Wang L."/>
        </authorList>
    </citation>
    <scope>NUCLEOTIDE SEQUENCE [LARGE SCALE GENOMIC DNA]</scope>
    <source>
        <strain evidence="2">cv. PW_Plant_1</strain>
    </source>
</reference>
<dbReference type="EMBL" id="CM055099">
    <property type="protein sequence ID" value="KAJ7547826.1"/>
    <property type="molecule type" value="Genomic_DNA"/>
</dbReference>
<protein>
    <submittedName>
        <fullName evidence="1">Uncharacterized protein</fullName>
    </submittedName>
</protein>
<name>A0ACC2D0P0_DIPCM</name>
<evidence type="ECO:0000313" key="1">
    <source>
        <dbReference type="EMBL" id="KAJ7547826.1"/>
    </source>
</evidence>
<proteinExistence type="predicted"/>
<comment type="caution">
    <text evidence="1">The sequence shown here is derived from an EMBL/GenBank/DDBJ whole genome shotgun (WGS) entry which is preliminary data.</text>
</comment>
<organism evidence="1 2">
    <name type="scientific">Diphasiastrum complanatum</name>
    <name type="common">Issler's clubmoss</name>
    <name type="synonym">Lycopodium complanatum</name>
    <dbReference type="NCBI Taxonomy" id="34168"/>
    <lineage>
        <taxon>Eukaryota</taxon>
        <taxon>Viridiplantae</taxon>
        <taxon>Streptophyta</taxon>
        <taxon>Embryophyta</taxon>
        <taxon>Tracheophyta</taxon>
        <taxon>Lycopodiopsida</taxon>
        <taxon>Lycopodiales</taxon>
        <taxon>Lycopodiaceae</taxon>
        <taxon>Lycopodioideae</taxon>
        <taxon>Diphasiastrum</taxon>
    </lineage>
</organism>
<evidence type="ECO:0000313" key="2">
    <source>
        <dbReference type="Proteomes" id="UP001162992"/>
    </source>
</evidence>
<sequence>MTNSFLLLMCFFFLSLFKATLSPYSTSPDFWLLKVWPSPMSVFNIASLESILQRDHAAAGLDPLIRLVGLPERVPIAELGSDEGTDISPWMMDVACSMENDFVQLVHELRAVAEGVGSEESLGAPISVVYDAFLWWTLDVVVSLKLNYYTFFPSAASVLSILLHMPLLISQGYVPLRLSAEPRLITLPGLAPTWDRELLYFLRDSEPKAIVQRIIDSALKLTETQTILVNTCYELEPYAIDALQKYENVHIKKSDVRALGPVLPLELLNDNYVVDILYQQGDNRKQEEKECLKWLDSQSPASVLFVCFGSIFTPSFENIIELALGLEASSHAFIWVLRSPPGVTSRDKGFSISMLLPEGFESRTKDRSFIISPPAPQLSILSHPSTGGFLTHCGWNSTLESVSMGVPLIAYPQFADQKMNCRIIVDQWKVGIQLQNDENERLRKEDVEKVVRNLMEGEEGKRMKGKVRQLRDITRRCCREGGSSYTNLQVLVQELFKLSASFTHEADNRVNMEISFLAAE</sequence>
<dbReference type="Proteomes" id="UP001162992">
    <property type="component" value="Chromosome 8"/>
</dbReference>
<accession>A0ACC2D0P0</accession>
<gene>
    <name evidence="1" type="ORF">O6H91_08G105600</name>
</gene>